<dbReference type="SUPFAM" id="SSF54928">
    <property type="entry name" value="RNA-binding domain, RBD"/>
    <property type="match status" value="1"/>
</dbReference>
<feature type="compositionally biased region" description="Low complexity" evidence="1">
    <location>
        <begin position="93"/>
        <end position="105"/>
    </location>
</feature>
<evidence type="ECO:0000313" key="3">
    <source>
        <dbReference type="Proteomes" id="UP001244011"/>
    </source>
</evidence>
<reference evidence="2" key="1">
    <citation type="submission" date="2023-06" db="EMBL/GenBank/DDBJ databases">
        <title>Genome-scale phylogeny and comparative genomics of the fungal order Sordariales.</title>
        <authorList>
            <consortium name="Lawrence Berkeley National Laboratory"/>
            <person name="Hensen N."/>
            <person name="Bonometti L."/>
            <person name="Westerberg I."/>
            <person name="Brannstrom I.O."/>
            <person name="Guillou S."/>
            <person name="Cros-Aarteil S."/>
            <person name="Calhoun S."/>
            <person name="Haridas S."/>
            <person name="Kuo A."/>
            <person name="Mondo S."/>
            <person name="Pangilinan J."/>
            <person name="Riley R."/>
            <person name="Labutti K."/>
            <person name="Andreopoulos B."/>
            <person name="Lipzen A."/>
            <person name="Chen C."/>
            <person name="Yanf M."/>
            <person name="Daum C."/>
            <person name="Ng V."/>
            <person name="Clum A."/>
            <person name="Steindorff A."/>
            <person name="Ohm R."/>
            <person name="Martin F."/>
            <person name="Silar P."/>
            <person name="Natvig D."/>
            <person name="Lalanne C."/>
            <person name="Gautier V."/>
            <person name="Ament-Velasquez S.L."/>
            <person name="Kruys A."/>
            <person name="Hutchinson M.I."/>
            <person name="Powell A.J."/>
            <person name="Barry K."/>
            <person name="Miller A.N."/>
            <person name="Grigoriev I.V."/>
            <person name="Debuchy R."/>
            <person name="Gladieux P."/>
            <person name="Thoren M.H."/>
            <person name="Johannesson H."/>
        </authorList>
    </citation>
    <scope>NUCLEOTIDE SEQUENCE</scope>
    <source>
        <strain evidence="2">8032-3</strain>
    </source>
</reference>
<feature type="compositionally biased region" description="Basic and acidic residues" evidence="1">
    <location>
        <begin position="83"/>
        <end position="92"/>
    </location>
</feature>
<dbReference type="GO" id="GO:0003676">
    <property type="term" value="F:nucleic acid binding"/>
    <property type="evidence" value="ECO:0007669"/>
    <property type="project" value="InterPro"/>
</dbReference>
<feature type="region of interest" description="Disordered" evidence="1">
    <location>
        <begin position="36"/>
        <end position="157"/>
    </location>
</feature>
<keyword evidence="3" id="KW-1185">Reference proteome</keyword>
<proteinExistence type="predicted"/>
<organism evidence="2 3">
    <name type="scientific">Phialemonium atrogriseum</name>
    <dbReference type="NCBI Taxonomy" id="1093897"/>
    <lineage>
        <taxon>Eukaryota</taxon>
        <taxon>Fungi</taxon>
        <taxon>Dikarya</taxon>
        <taxon>Ascomycota</taxon>
        <taxon>Pezizomycotina</taxon>
        <taxon>Sordariomycetes</taxon>
        <taxon>Sordariomycetidae</taxon>
        <taxon>Cephalothecales</taxon>
        <taxon>Cephalothecaceae</taxon>
        <taxon>Phialemonium</taxon>
    </lineage>
</organism>
<feature type="compositionally biased region" description="Gly residues" evidence="1">
    <location>
        <begin position="333"/>
        <end position="350"/>
    </location>
</feature>
<dbReference type="InterPro" id="IPR035979">
    <property type="entry name" value="RBD_domain_sf"/>
</dbReference>
<name>A0AAJ0C3K3_9PEZI</name>
<gene>
    <name evidence="2" type="ORF">QBC33DRAFT_377512</name>
</gene>
<feature type="compositionally biased region" description="Low complexity" evidence="1">
    <location>
        <begin position="299"/>
        <end position="312"/>
    </location>
</feature>
<accession>A0AAJ0C3K3</accession>
<dbReference type="Proteomes" id="UP001244011">
    <property type="component" value="Unassembled WGS sequence"/>
</dbReference>
<dbReference type="EMBL" id="MU839005">
    <property type="protein sequence ID" value="KAK1768453.1"/>
    <property type="molecule type" value="Genomic_DNA"/>
</dbReference>
<dbReference type="GeneID" id="85307225"/>
<dbReference type="AlphaFoldDB" id="A0AAJ0C3K3"/>
<feature type="compositionally biased region" description="Polar residues" evidence="1">
    <location>
        <begin position="138"/>
        <end position="147"/>
    </location>
</feature>
<sequence length="350" mass="35846">MASGRVATDFENIINAGRDRKKNEALAARIFNRDRRASGGPRARGGGSLASRAGVNKRIVSATTSPRGGFQPRTAAGDINGEWTHDLHDRHSAPSTPRASPRPGSLASRITGPGAAPAPNARRQQQQQRRAEQVSRALTKTGQQINNPPAAAPAGGSFSRGMVIRGLAGPYVVMAQNFAPGTTAADIENAMTPVAGLISSCRLLKVNPIVIAEIVIESKEGADNVVSTFNNQTADGRLLHVYHKPGAAAGGPPTAPAAALSAHPPSGPRAQRGRDARDAAVVDGTLGFDDPMDGGGDGAYVNGNGNGNANNNDGGGDRTPGRGLYSDSIVRPGRGGGGGGGGGTRGWTRW</sequence>
<feature type="compositionally biased region" description="Low complexity" evidence="1">
    <location>
        <begin position="245"/>
        <end position="264"/>
    </location>
</feature>
<dbReference type="RefSeq" id="XP_060284666.1">
    <property type="nucleotide sequence ID" value="XM_060424038.1"/>
</dbReference>
<evidence type="ECO:0008006" key="4">
    <source>
        <dbReference type="Google" id="ProtNLM"/>
    </source>
</evidence>
<evidence type="ECO:0000256" key="1">
    <source>
        <dbReference type="SAM" id="MobiDB-lite"/>
    </source>
</evidence>
<dbReference type="CDD" id="cd00590">
    <property type="entry name" value="RRM_SF"/>
    <property type="match status" value="1"/>
</dbReference>
<evidence type="ECO:0000313" key="2">
    <source>
        <dbReference type="EMBL" id="KAK1768453.1"/>
    </source>
</evidence>
<feature type="region of interest" description="Disordered" evidence="1">
    <location>
        <begin position="244"/>
        <end position="350"/>
    </location>
</feature>
<feature type="compositionally biased region" description="Low complexity" evidence="1">
    <location>
        <begin position="115"/>
        <end position="128"/>
    </location>
</feature>
<protein>
    <recommendedName>
        <fullName evidence="4">RRM domain-containing protein</fullName>
    </recommendedName>
</protein>
<comment type="caution">
    <text evidence="2">The sequence shown here is derived from an EMBL/GenBank/DDBJ whole genome shotgun (WGS) entry which is preliminary data.</text>
</comment>